<dbReference type="Pfam" id="PF08843">
    <property type="entry name" value="AbiEii"/>
    <property type="match status" value="1"/>
</dbReference>
<name>A0A5S9QW96_9GAMM</name>
<gene>
    <name evidence="1" type="ORF">OPDIPICF_02768</name>
</gene>
<dbReference type="Gene3D" id="3.10.450.620">
    <property type="entry name" value="JHP933, nucleotidyltransferase-like core domain"/>
    <property type="match status" value="1"/>
</dbReference>
<organism evidence="1 2">
    <name type="scientific">BD1-7 clade bacterium</name>
    <dbReference type="NCBI Taxonomy" id="2029982"/>
    <lineage>
        <taxon>Bacteria</taxon>
        <taxon>Pseudomonadati</taxon>
        <taxon>Pseudomonadota</taxon>
        <taxon>Gammaproteobacteria</taxon>
        <taxon>Cellvibrionales</taxon>
        <taxon>Spongiibacteraceae</taxon>
        <taxon>BD1-7 clade</taxon>
    </lineage>
</organism>
<reference evidence="1 2" key="1">
    <citation type="submission" date="2019-11" db="EMBL/GenBank/DDBJ databases">
        <authorList>
            <person name="Holert J."/>
        </authorList>
    </citation>
    <scope>NUCLEOTIDE SEQUENCE [LARGE SCALE GENOMIC DNA]</scope>
    <source>
        <strain evidence="1">SB11_3</strain>
    </source>
</reference>
<proteinExistence type="predicted"/>
<dbReference type="InterPro" id="IPR014942">
    <property type="entry name" value="AbiEii"/>
</dbReference>
<dbReference type="OrthoDB" id="9780929at2"/>
<dbReference type="AlphaFoldDB" id="A0A5S9QW96"/>
<sequence>MKVVAQLSEQERKELFTETANAMGVTAAAAEKDFWICWVLLHVFEHAPFNQYLRFKGGTSLSKCYGAIERFSEDIDLILDWTQLTQVNPVDARSKTQQGKLNQSINAQAKVFIAESLLPELTVLMGDTCSLSVDADDPHTINIVYPKAFESAYLRPQVRLEIGPLAAMLPMAQCGVKPYAAEYFPDVFDQPQVVVPTITAVRTFWEKLTILHAEAHRPLDKALPARYARHYYDVFKLIVCGVAGAALAATDLLAEVVAFKQRFYPSAWANYDGATLVSLALLPSDHHRDALRVDYANMQEMLFGEKPDFDEMMQTLMVLEGDVHSLAADQ</sequence>
<evidence type="ECO:0008006" key="3">
    <source>
        <dbReference type="Google" id="ProtNLM"/>
    </source>
</evidence>
<evidence type="ECO:0000313" key="1">
    <source>
        <dbReference type="EMBL" id="CAA0123044.1"/>
    </source>
</evidence>
<keyword evidence="2" id="KW-1185">Reference proteome</keyword>
<evidence type="ECO:0000313" key="2">
    <source>
        <dbReference type="Proteomes" id="UP000441399"/>
    </source>
</evidence>
<accession>A0A5S9QW96</accession>
<protein>
    <recommendedName>
        <fullName evidence="3">Nucleotidyl transferase AbiEii/AbiGii toxin family protein</fullName>
    </recommendedName>
</protein>
<dbReference type="EMBL" id="CACSIO010000045">
    <property type="protein sequence ID" value="CAA0123044.1"/>
    <property type="molecule type" value="Genomic_DNA"/>
</dbReference>
<dbReference type="Proteomes" id="UP000441399">
    <property type="component" value="Unassembled WGS sequence"/>
</dbReference>